<dbReference type="STRING" id="663321.REG_0965"/>
<evidence type="ECO:0000256" key="1">
    <source>
        <dbReference type="ARBA" id="ARBA00022737"/>
    </source>
</evidence>
<proteinExistence type="predicted"/>
<dbReference type="Proteomes" id="UP000005726">
    <property type="component" value="Unassembled WGS sequence"/>
</dbReference>
<dbReference type="Pfam" id="PF13174">
    <property type="entry name" value="TPR_6"/>
    <property type="match status" value="1"/>
</dbReference>
<dbReference type="GO" id="GO:0070206">
    <property type="term" value="P:protein trimerization"/>
    <property type="evidence" value="ECO:0007669"/>
    <property type="project" value="InterPro"/>
</dbReference>
<feature type="chain" id="PRO_5003142832" description="YbgF trimerisation domain-containing protein" evidence="6">
    <location>
        <begin position="26"/>
        <end position="214"/>
    </location>
</feature>
<dbReference type="Pfam" id="PF16331">
    <property type="entry name" value="TolA_bind_tri"/>
    <property type="match status" value="1"/>
</dbReference>
<keyword evidence="4" id="KW-0175">Coiled coil</keyword>
<protein>
    <recommendedName>
        <fullName evidence="7">YbgF trimerisation domain-containing protein</fullName>
    </recommendedName>
</protein>
<evidence type="ECO:0000256" key="2">
    <source>
        <dbReference type="ARBA" id="ARBA00022803"/>
    </source>
</evidence>
<keyword evidence="6" id="KW-0732">Signal</keyword>
<keyword evidence="9" id="KW-1185">Reference proteome</keyword>
<dbReference type="HOGENOM" id="CLU_044315_4_0_6"/>
<dbReference type="InterPro" id="IPR011990">
    <property type="entry name" value="TPR-like_helical_dom_sf"/>
</dbReference>
<evidence type="ECO:0000313" key="9">
    <source>
        <dbReference type="Proteomes" id="UP000005726"/>
    </source>
</evidence>
<evidence type="ECO:0000256" key="4">
    <source>
        <dbReference type="SAM" id="Coils"/>
    </source>
</evidence>
<dbReference type="InterPro" id="IPR019734">
    <property type="entry name" value="TPR_rpt"/>
</dbReference>
<dbReference type="SUPFAM" id="SSF48452">
    <property type="entry name" value="TPR-like"/>
    <property type="match status" value="1"/>
</dbReference>
<feature type="repeat" description="TPR" evidence="3">
    <location>
        <begin position="178"/>
        <end position="211"/>
    </location>
</feature>
<dbReference type="InterPro" id="IPR032519">
    <property type="entry name" value="YbgF_tri"/>
</dbReference>
<keyword evidence="1" id="KW-0677">Repeat</keyword>
<reference evidence="8" key="1">
    <citation type="journal article" date="2009" name="Environ. Microbiol.">
        <title>Dynamics of genome evolution in facultative symbionts of aphids.</title>
        <authorList>
            <person name="Degnan P.H."/>
            <person name="Leonardo T.E."/>
            <person name="Cass B.N."/>
            <person name="Hurwitz B."/>
            <person name="Stern D."/>
            <person name="Gibbs R.A."/>
            <person name="Richards S."/>
            <person name="Moran N.A."/>
        </authorList>
    </citation>
    <scope>NUCLEOTIDE SEQUENCE [LARGE SCALE GENOMIC DNA]</scope>
    <source>
        <strain evidence="8">LSR1</strain>
    </source>
</reference>
<dbReference type="InterPro" id="IPR013105">
    <property type="entry name" value="TPR_2"/>
</dbReference>
<accession>E0WSN1</accession>
<evidence type="ECO:0000256" key="3">
    <source>
        <dbReference type="PROSITE-ProRule" id="PRU00339"/>
    </source>
</evidence>
<evidence type="ECO:0000256" key="6">
    <source>
        <dbReference type="SAM" id="SignalP"/>
    </source>
</evidence>
<feature type="signal peptide" evidence="6">
    <location>
        <begin position="1"/>
        <end position="25"/>
    </location>
</feature>
<dbReference type="eggNOG" id="COG1729">
    <property type="taxonomic scope" value="Bacteria"/>
</dbReference>
<evidence type="ECO:0000259" key="7">
    <source>
        <dbReference type="Pfam" id="PF16331"/>
    </source>
</evidence>
<feature type="compositionally biased region" description="Polar residues" evidence="5">
    <location>
        <begin position="83"/>
        <end position="94"/>
    </location>
</feature>
<evidence type="ECO:0000256" key="5">
    <source>
        <dbReference type="SAM" id="MobiDB-lite"/>
    </source>
</evidence>
<dbReference type="Gene3D" id="1.25.40.10">
    <property type="entry name" value="Tetratricopeptide repeat domain"/>
    <property type="match status" value="1"/>
</dbReference>
<feature type="domain" description="YbgF trimerisation" evidence="7">
    <location>
        <begin position="35"/>
        <end position="85"/>
    </location>
</feature>
<evidence type="ECO:0000313" key="8">
    <source>
        <dbReference type="EMBL" id="EFL92000.1"/>
    </source>
</evidence>
<dbReference type="AlphaFoldDB" id="E0WSN1"/>
<feature type="region of interest" description="Disordered" evidence="5">
    <location>
        <begin position="83"/>
        <end position="112"/>
    </location>
</feature>
<gene>
    <name evidence="8" type="ORF">REG_0965</name>
</gene>
<dbReference type="Pfam" id="PF07719">
    <property type="entry name" value="TPR_2"/>
    <property type="match status" value="1"/>
</dbReference>
<feature type="coiled-coil region" evidence="4">
    <location>
        <begin position="39"/>
        <end position="73"/>
    </location>
</feature>
<name>E0WSN1_9ENTR</name>
<keyword evidence="2 3" id="KW-0802">TPR repeat</keyword>
<dbReference type="Gene3D" id="1.20.5.110">
    <property type="match status" value="1"/>
</dbReference>
<sequence length="214" mass="24088">MNLDFKCYLLSLLLCTVAATWVARAQAPINNASTVEERLAQLERISDVHSQLLTQLQQQLSESLLDIDNLRGQIQKNQYQLNQLNGSPKQPDQSHQQHEPARLSVEAAPATQNTEIINTPDASVIEPMANTADDTIGNNSEKGDYDAAFALVLKKQDDQAIIAFNTFLTAYPKSRYQANANYWLGQLYYNKGQKDEAMHHYARVVKVMQNLKKP</sequence>
<dbReference type="PROSITE" id="PS50005">
    <property type="entry name" value="TPR"/>
    <property type="match status" value="1"/>
</dbReference>
<dbReference type="EMBL" id="GL379591">
    <property type="protein sequence ID" value="EFL92000.1"/>
    <property type="molecule type" value="Genomic_DNA"/>
</dbReference>
<organism evidence="8 9">
    <name type="scientific">Candidatus Regiella insecticola LSR1</name>
    <dbReference type="NCBI Taxonomy" id="663321"/>
    <lineage>
        <taxon>Bacteria</taxon>
        <taxon>Pseudomonadati</taxon>
        <taxon>Pseudomonadota</taxon>
        <taxon>Gammaproteobacteria</taxon>
        <taxon>Enterobacterales</taxon>
        <taxon>Enterobacteriaceae</taxon>
        <taxon>aphid secondary symbionts</taxon>
        <taxon>Candidatus Regiella</taxon>
    </lineage>
</organism>